<dbReference type="Gene3D" id="3.40.50.2020">
    <property type="match status" value="1"/>
</dbReference>
<reference evidence="3 4" key="1">
    <citation type="submission" date="2017-09" db="EMBL/GenBank/DDBJ databases">
        <title>Depth-based differentiation of microbial function through sediment-hosted aquifers and enrichment of novel symbionts in the deep terrestrial subsurface.</title>
        <authorList>
            <person name="Probst A.J."/>
            <person name="Ladd B."/>
            <person name="Jarett J.K."/>
            <person name="Geller-Mcgrath D.E."/>
            <person name="Sieber C.M."/>
            <person name="Emerson J.B."/>
            <person name="Anantharaman K."/>
            <person name="Thomas B.C."/>
            <person name="Malmstrom R."/>
            <person name="Stieglmeier M."/>
            <person name="Klingl A."/>
            <person name="Woyke T."/>
            <person name="Ryan C.M."/>
            <person name="Banfield J.F."/>
        </authorList>
    </citation>
    <scope>NUCLEOTIDE SEQUENCE [LARGE SCALE GENOMIC DNA]</scope>
    <source>
        <strain evidence="3">CG11_big_fil_rev_8_21_14_0_20_46_11</strain>
    </source>
</reference>
<evidence type="ECO:0000256" key="1">
    <source>
        <dbReference type="ARBA" id="ARBA00008007"/>
    </source>
</evidence>
<dbReference type="Pfam" id="PF00156">
    <property type="entry name" value="Pribosyltran"/>
    <property type="match status" value="1"/>
</dbReference>
<evidence type="ECO:0000313" key="3">
    <source>
        <dbReference type="EMBL" id="PIQ68235.1"/>
    </source>
</evidence>
<dbReference type="AlphaFoldDB" id="A0A2H0KAI0"/>
<evidence type="ECO:0000259" key="2">
    <source>
        <dbReference type="Pfam" id="PF00156"/>
    </source>
</evidence>
<dbReference type="SUPFAM" id="SSF53271">
    <property type="entry name" value="PRTase-like"/>
    <property type="match status" value="1"/>
</dbReference>
<dbReference type="Proteomes" id="UP000229342">
    <property type="component" value="Unassembled WGS sequence"/>
</dbReference>
<feature type="domain" description="Phosphoribosyltransferase" evidence="2">
    <location>
        <begin position="107"/>
        <end position="172"/>
    </location>
</feature>
<sequence length="174" mass="19613">MYDELLAFLEEYAPLTNFTEPLLVPIPLSKRRERKRGFNQCELLCEEIRRLDSPFPTRLAEASGVAREGSTAVFGRRDFSPFTKWSSNNARGENFTYSPSVLRKVKDTPSQTKSRNKKERMKNLAGCFEASIEVSGRNVILIDDVATTGATLLEARRALRKSGARKVIAFTIAH</sequence>
<name>A0A2H0KAI0_9BACT</name>
<dbReference type="EMBL" id="PCVG01000069">
    <property type="protein sequence ID" value="PIQ68235.1"/>
    <property type="molecule type" value="Genomic_DNA"/>
</dbReference>
<dbReference type="InterPro" id="IPR000836">
    <property type="entry name" value="PRTase_dom"/>
</dbReference>
<proteinExistence type="inferred from homology"/>
<gene>
    <name evidence="3" type="ORF">COV91_05240</name>
</gene>
<dbReference type="PANTHER" id="PTHR47505:SF1">
    <property type="entry name" value="DNA UTILIZATION PROTEIN YHGH"/>
    <property type="match status" value="1"/>
</dbReference>
<comment type="caution">
    <text evidence="3">The sequence shown here is derived from an EMBL/GenBank/DDBJ whole genome shotgun (WGS) entry which is preliminary data.</text>
</comment>
<dbReference type="InterPro" id="IPR029057">
    <property type="entry name" value="PRTase-like"/>
</dbReference>
<dbReference type="InterPro" id="IPR051910">
    <property type="entry name" value="ComF/GntX_DNA_util-trans"/>
</dbReference>
<organism evidence="3 4">
    <name type="scientific">Candidatus Taylorbacteria bacterium CG11_big_fil_rev_8_21_14_0_20_46_11</name>
    <dbReference type="NCBI Taxonomy" id="1975025"/>
    <lineage>
        <taxon>Bacteria</taxon>
        <taxon>Candidatus Tayloriibacteriota</taxon>
    </lineage>
</organism>
<dbReference type="PANTHER" id="PTHR47505">
    <property type="entry name" value="DNA UTILIZATION PROTEIN YHGH"/>
    <property type="match status" value="1"/>
</dbReference>
<protein>
    <recommendedName>
        <fullName evidence="2">Phosphoribosyltransferase domain-containing protein</fullName>
    </recommendedName>
</protein>
<evidence type="ECO:0000313" key="4">
    <source>
        <dbReference type="Proteomes" id="UP000229342"/>
    </source>
</evidence>
<comment type="similarity">
    <text evidence="1">Belongs to the ComF/GntX family.</text>
</comment>
<dbReference type="CDD" id="cd06223">
    <property type="entry name" value="PRTases_typeI"/>
    <property type="match status" value="1"/>
</dbReference>
<accession>A0A2H0KAI0</accession>